<dbReference type="Gene3D" id="3.40.50.620">
    <property type="entry name" value="HUPs"/>
    <property type="match status" value="1"/>
</dbReference>
<evidence type="ECO:0000259" key="1">
    <source>
        <dbReference type="Pfam" id="PF00582"/>
    </source>
</evidence>
<accession>A0A643JXB5</accession>
<dbReference type="AlphaFoldDB" id="A0A643JXB5"/>
<dbReference type="InterPro" id="IPR006016">
    <property type="entry name" value="UspA"/>
</dbReference>
<dbReference type="SUPFAM" id="SSF52402">
    <property type="entry name" value="Adenine nucleotide alpha hydrolases-like"/>
    <property type="match status" value="1"/>
</dbReference>
<evidence type="ECO:0000313" key="2">
    <source>
        <dbReference type="EMBL" id="KAB1186601.1"/>
    </source>
</evidence>
<feature type="domain" description="UspA" evidence="1">
    <location>
        <begin position="4"/>
        <end position="133"/>
    </location>
</feature>
<reference evidence="2" key="1">
    <citation type="submission" date="2019-09" db="EMBL/GenBank/DDBJ databases">
        <title>Genomic analysis of Haloferax sp. CBA1149.</title>
        <authorList>
            <person name="Roh S.W."/>
        </authorList>
    </citation>
    <scope>NUCLEOTIDE SEQUENCE</scope>
    <source>
        <strain evidence="2">CBA1149</strain>
    </source>
</reference>
<organism evidence="2">
    <name type="scientific">Haloferax sp. CBA1149</name>
    <dbReference type="NCBI Taxonomy" id="2650753"/>
    <lineage>
        <taxon>Archaea</taxon>
        <taxon>Methanobacteriati</taxon>
        <taxon>Methanobacteriota</taxon>
        <taxon>Stenosarchaea group</taxon>
        <taxon>Halobacteria</taxon>
        <taxon>Halobacteriales</taxon>
        <taxon>Haloferacaceae</taxon>
        <taxon>Haloferax</taxon>
    </lineage>
</organism>
<name>A0A643JXB5_9EURY</name>
<dbReference type="InterPro" id="IPR014729">
    <property type="entry name" value="Rossmann-like_a/b/a_fold"/>
</dbReference>
<dbReference type="RefSeq" id="WP_151134437.1">
    <property type="nucleotide sequence ID" value="NZ_VZUS01000001.1"/>
</dbReference>
<proteinExistence type="predicted"/>
<sequence length="158" mass="16755">MSLFDHIVVPIANEDDAIATATALSPHLDTLQRITAVHVIEKGGGVVDKAPMEKRLSDATRILSALESRLDDDVPIETRVEFGTNPAETIVETALDANATAIAFLPRGGNRFVRLLSGDTADRLVANSEVPVVSLHAVDEARSSRRVGSGTNDSEVSG</sequence>
<dbReference type="EMBL" id="VZUS01000001">
    <property type="protein sequence ID" value="KAB1186601.1"/>
    <property type="molecule type" value="Genomic_DNA"/>
</dbReference>
<dbReference type="Pfam" id="PF00582">
    <property type="entry name" value="Usp"/>
    <property type="match status" value="1"/>
</dbReference>
<comment type="caution">
    <text evidence="2">The sequence shown here is derived from an EMBL/GenBank/DDBJ whole genome shotgun (WGS) entry which is preliminary data.</text>
</comment>
<dbReference type="CDD" id="cd00293">
    <property type="entry name" value="USP-like"/>
    <property type="match status" value="1"/>
</dbReference>
<gene>
    <name evidence="2" type="ORF">Hfx1149_00540</name>
</gene>
<protein>
    <submittedName>
        <fullName evidence="2">Universal stress protein</fullName>
    </submittedName>
</protein>